<organism evidence="1 2">
    <name type="scientific">Corynebacterium urogenitale</name>
    <dbReference type="NCBI Taxonomy" id="2487892"/>
    <lineage>
        <taxon>Bacteria</taxon>
        <taxon>Bacillati</taxon>
        <taxon>Actinomycetota</taxon>
        <taxon>Actinomycetes</taxon>
        <taxon>Mycobacteriales</taxon>
        <taxon>Corynebacteriaceae</taxon>
        <taxon>Corynebacterium</taxon>
    </lineage>
</organism>
<proteinExistence type="predicted"/>
<accession>A0A5J6Z4D1</accession>
<gene>
    <name evidence="1" type="ORF">CUROG_02745</name>
</gene>
<dbReference type="InterPro" id="IPR018561">
    <property type="entry name" value="AosR"/>
</dbReference>
<dbReference type="KEGG" id="cuo:CUROG_02745"/>
<sequence>MDAWTKKKSLMRGTRYVTRLEPLEREMLGDSASLIADALMERVRTAPKDELAEMTGMPSGHAEAPANPALARLLPSYFKEGAEEVEGDAALMRQLNETDIIRQKLLNLRVLSDALGPDGSVNLSLTESEAAMWTNALADIRSYHHAQLQELTKQEGEGSSQVQAASQYMEWLGGHLDSLMYAMMGDLDLGDFGDDEHPGD</sequence>
<protein>
    <submittedName>
        <fullName evidence="1">Uncharacterized protein</fullName>
    </submittedName>
</protein>
<reference evidence="2" key="1">
    <citation type="submission" date="2019-10" db="EMBL/GenBank/DDBJ databases">
        <title>Complete genome sequence of Corynebacterium urogenitalis DSM 108747, isolated from the genital tract of a cow.</title>
        <authorList>
            <person name="Ruckert C."/>
            <person name="Ballas P."/>
            <person name="Wagener K."/>
            <person name="Drillich M."/>
            <person name="Kaempfer P."/>
            <person name="Busse H.-J."/>
            <person name="Ehling-Schulz M."/>
        </authorList>
    </citation>
    <scope>NUCLEOTIDE SEQUENCE [LARGE SCALE GENOMIC DNA]</scope>
    <source>
        <strain evidence="2">LMM 1652</strain>
    </source>
</reference>
<dbReference type="EMBL" id="CP045032">
    <property type="protein sequence ID" value="QFQ01938.1"/>
    <property type="molecule type" value="Genomic_DNA"/>
</dbReference>
<dbReference type="AlphaFoldDB" id="A0A5J6Z4D1"/>
<dbReference type="Pfam" id="PF09438">
    <property type="entry name" value="DUF2017"/>
    <property type="match status" value="1"/>
</dbReference>
<evidence type="ECO:0000313" key="1">
    <source>
        <dbReference type="EMBL" id="QFQ01938.1"/>
    </source>
</evidence>
<name>A0A5J6Z4D1_9CORY</name>
<keyword evidence="2" id="KW-1185">Reference proteome</keyword>
<evidence type="ECO:0000313" key="2">
    <source>
        <dbReference type="Proteomes" id="UP000326711"/>
    </source>
</evidence>
<dbReference type="Proteomes" id="UP000326711">
    <property type="component" value="Chromosome"/>
</dbReference>
<dbReference type="OrthoDB" id="3268479at2"/>
<dbReference type="RefSeq" id="WP_151902363.1">
    <property type="nucleotide sequence ID" value="NZ_CP045032.1"/>
</dbReference>